<name>A0A1J5Q8B4_9ZZZZ</name>
<keyword evidence="3 5" id="KW-0808">Transferase</keyword>
<keyword evidence="2" id="KW-0328">Glycosyltransferase</keyword>
<dbReference type="PANTHER" id="PTHR43179">
    <property type="entry name" value="RHAMNOSYLTRANSFERASE WBBL"/>
    <property type="match status" value="1"/>
</dbReference>
<comment type="caution">
    <text evidence="5">The sequence shown here is derived from an EMBL/GenBank/DDBJ whole genome shotgun (WGS) entry which is preliminary data.</text>
</comment>
<proteinExistence type="inferred from homology"/>
<dbReference type="InterPro" id="IPR006446">
    <property type="entry name" value="RhaTrfase"/>
</dbReference>
<evidence type="ECO:0000313" key="5">
    <source>
        <dbReference type="EMBL" id="OIQ73715.1"/>
    </source>
</evidence>
<feature type="domain" description="Glycosyltransferase 2-like" evidence="4">
    <location>
        <begin position="8"/>
        <end position="177"/>
    </location>
</feature>
<reference evidence="5" key="1">
    <citation type="submission" date="2016-10" db="EMBL/GenBank/DDBJ databases">
        <title>Sequence of Gallionella enrichment culture.</title>
        <authorList>
            <person name="Poehlein A."/>
            <person name="Muehling M."/>
            <person name="Daniel R."/>
        </authorList>
    </citation>
    <scope>NUCLEOTIDE SEQUENCE</scope>
</reference>
<dbReference type="CDD" id="cd02526">
    <property type="entry name" value="GT2_RfbF_like"/>
    <property type="match status" value="1"/>
</dbReference>
<sequence length="333" mass="37368">MNDRVIAVVVSFNPDASAFVKLMEALLPQVACLIVVDNASSSDITEILAPWSERNVELMQMPDNFGIAAAQNIGIERAITLGADFVLLSDQDSVPFPSMVNELLAAISADHAFPVAAVGPVAVDSRTGKASFWVVERTGIPRRLQPPTDSENLPPFISVSFLIASGTLIPVDVIKKIGAMRSNYFIDHVDTEWCFRAKAEGYMLLGVPSSRMEHRLGDEVKRIWFFGFRQVMYHSPLRDYYMFRNTLLMIRDTSMSWVWKIHFLFRLVQFAGYFLIFSEDRCLRFKRMTLGLIHGLNAVRGRFDATVNRCSFLPVSDIEPSSAKVKLHDGISP</sequence>
<dbReference type="InterPro" id="IPR001173">
    <property type="entry name" value="Glyco_trans_2-like"/>
</dbReference>
<accession>A0A1J5Q8B4</accession>
<dbReference type="NCBIfam" id="TIGR01556">
    <property type="entry name" value="rhamnosyltran"/>
    <property type="match status" value="1"/>
</dbReference>
<evidence type="ECO:0000256" key="1">
    <source>
        <dbReference type="ARBA" id="ARBA00006739"/>
    </source>
</evidence>
<dbReference type="InterPro" id="IPR029044">
    <property type="entry name" value="Nucleotide-diphossugar_trans"/>
</dbReference>
<gene>
    <name evidence="5" type="ORF">GALL_446430</name>
</gene>
<dbReference type="AlphaFoldDB" id="A0A1J5Q8B4"/>
<dbReference type="EMBL" id="MLJW01002763">
    <property type="protein sequence ID" value="OIQ73715.1"/>
    <property type="molecule type" value="Genomic_DNA"/>
</dbReference>
<protein>
    <submittedName>
        <fullName evidence="5">Glycosyl transferase family 2</fullName>
    </submittedName>
</protein>
<organism evidence="5">
    <name type="scientific">mine drainage metagenome</name>
    <dbReference type="NCBI Taxonomy" id="410659"/>
    <lineage>
        <taxon>unclassified sequences</taxon>
        <taxon>metagenomes</taxon>
        <taxon>ecological metagenomes</taxon>
    </lineage>
</organism>
<comment type="similarity">
    <text evidence="1">Belongs to the glycosyltransferase 2 family.</text>
</comment>
<evidence type="ECO:0000256" key="2">
    <source>
        <dbReference type="ARBA" id="ARBA00022676"/>
    </source>
</evidence>
<dbReference type="Pfam" id="PF00535">
    <property type="entry name" value="Glycos_transf_2"/>
    <property type="match status" value="1"/>
</dbReference>
<dbReference type="SUPFAM" id="SSF53448">
    <property type="entry name" value="Nucleotide-diphospho-sugar transferases"/>
    <property type="match status" value="1"/>
</dbReference>
<dbReference type="Gene3D" id="3.90.550.10">
    <property type="entry name" value="Spore Coat Polysaccharide Biosynthesis Protein SpsA, Chain A"/>
    <property type="match status" value="1"/>
</dbReference>
<dbReference type="PANTHER" id="PTHR43179:SF12">
    <property type="entry name" value="GALACTOFURANOSYLTRANSFERASE GLFT2"/>
    <property type="match status" value="1"/>
</dbReference>
<evidence type="ECO:0000256" key="3">
    <source>
        <dbReference type="ARBA" id="ARBA00022679"/>
    </source>
</evidence>
<dbReference type="GO" id="GO:0016757">
    <property type="term" value="F:glycosyltransferase activity"/>
    <property type="evidence" value="ECO:0007669"/>
    <property type="project" value="UniProtKB-KW"/>
</dbReference>
<evidence type="ECO:0000259" key="4">
    <source>
        <dbReference type="Pfam" id="PF00535"/>
    </source>
</evidence>